<comment type="caution">
    <text evidence="2">The sequence shown here is derived from an EMBL/GenBank/DDBJ whole genome shotgun (WGS) entry which is preliminary data.</text>
</comment>
<name>A0A7J7LEI8_9MAGN</name>
<evidence type="ECO:0000313" key="2">
    <source>
        <dbReference type="EMBL" id="KAF6141066.1"/>
    </source>
</evidence>
<evidence type="ECO:0000256" key="1">
    <source>
        <dbReference type="SAM" id="MobiDB-lite"/>
    </source>
</evidence>
<reference evidence="2 3" key="1">
    <citation type="journal article" date="2020" name="IScience">
        <title>Genome Sequencing of the Endangered Kingdonia uniflora (Circaeasteraceae, Ranunculales) Reveals Potential Mechanisms of Evolutionary Specialization.</title>
        <authorList>
            <person name="Sun Y."/>
            <person name="Deng T."/>
            <person name="Zhang A."/>
            <person name="Moore M.J."/>
            <person name="Landis J.B."/>
            <person name="Lin N."/>
            <person name="Zhang H."/>
            <person name="Zhang X."/>
            <person name="Huang J."/>
            <person name="Zhang X."/>
            <person name="Sun H."/>
            <person name="Wang H."/>
        </authorList>
    </citation>
    <scope>NUCLEOTIDE SEQUENCE [LARGE SCALE GENOMIC DNA]</scope>
    <source>
        <strain evidence="2">TB1705</strain>
        <tissue evidence="2">Leaf</tissue>
    </source>
</reference>
<gene>
    <name evidence="2" type="ORF">GIB67_006511</name>
</gene>
<feature type="region of interest" description="Disordered" evidence="1">
    <location>
        <begin position="273"/>
        <end position="339"/>
    </location>
</feature>
<dbReference type="EMBL" id="JACGCM010002332">
    <property type="protein sequence ID" value="KAF6141066.1"/>
    <property type="molecule type" value="Genomic_DNA"/>
</dbReference>
<dbReference type="Proteomes" id="UP000541444">
    <property type="component" value="Unassembled WGS sequence"/>
</dbReference>
<protein>
    <submittedName>
        <fullName evidence="2">Uncharacterized protein</fullName>
    </submittedName>
</protein>
<evidence type="ECO:0000313" key="3">
    <source>
        <dbReference type="Proteomes" id="UP000541444"/>
    </source>
</evidence>
<accession>A0A7J7LEI8</accession>
<feature type="compositionally biased region" description="Basic and acidic residues" evidence="1">
    <location>
        <begin position="304"/>
        <end position="339"/>
    </location>
</feature>
<dbReference type="AlphaFoldDB" id="A0A7J7LEI8"/>
<sequence length="339" mass="37736">MKSDKEVIEQVDEVNQTHEGGAKKGTSNVKNYTPRCTGVGLHNMFVALPEEKKGALRTTCFAPLLLIDPIMTMSTLVVEIFDRHLDDVLQLNLLKIILSFLFPNKGRNVGVKYVDLRNHIEVPVIEPPSVGAPVVSVPTVGAPVIGSSSTTTEIGAVVVRECSQLEEYGKMLLKLDDHGKMLQSHGKMLKQISMSPIRYCTLPLGDTPLLGQYQFFTPEKAAKRKREEENLLKQFTHGEGLEVVKDLAVDDDVEVGMEVNLEAMSSEYGGGLLEWKKDDKKDDEDEKNVEEKVKSVAEEQPQVTKKEEVQEMEESKNGDEKVNDVEKDGEEKESKEGQP</sequence>
<keyword evidence="3" id="KW-1185">Reference proteome</keyword>
<organism evidence="2 3">
    <name type="scientific">Kingdonia uniflora</name>
    <dbReference type="NCBI Taxonomy" id="39325"/>
    <lineage>
        <taxon>Eukaryota</taxon>
        <taxon>Viridiplantae</taxon>
        <taxon>Streptophyta</taxon>
        <taxon>Embryophyta</taxon>
        <taxon>Tracheophyta</taxon>
        <taxon>Spermatophyta</taxon>
        <taxon>Magnoliopsida</taxon>
        <taxon>Ranunculales</taxon>
        <taxon>Circaeasteraceae</taxon>
        <taxon>Kingdonia</taxon>
    </lineage>
</organism>
<proteinExistence type="predicted"/>
<dbReference type="OrthoDB" id="1930729at2759"/>